<keyword evidence="1" id="KW-0732">Signal</keyword>
<reference evidence="3 4" key="1">
    <citation type="submission" date="2016-10" db="EMBL/GenBank/DDBJ databases">
        <authorList>
            <person name="de Groot N.N."/>
        </authorList>
    </citation>
    <scope>NUCLEOTIDE SEQUENCE [LARGE SCALE GENOMIC DNA]</scope>
    <source>
        <strain evidence="3 4">DSM 25186</strain>
    </source>
</reference>
<dbReference type="InterPro" id="IPR005135">
    <property type="entry name" value="Endo/exonuclease/phosphatase"/>
</dbReference>
<proteinExistence type="predicted"/>
<dbReference type="PANTHER" id="PTHR12121:SF36">
    <property type="entry name" value="ENDONUCLEASE_EXONUCLEASE_PHOSPHATASE DOMAIN-CONTAINING PROTEIN"/>
    <property type="match status" value="1"/>
</dbReference>
<dbReference type="RefSeq" id="WP_089687208.1">
    <property type="nucleotide sequence ID" value="NZ_FNFO01000012.1"/>
</dbReference>
<dbReference type="CDD" id="cd09083">
    <property type="entry name" value="EEP-1"/>
    <property type="match status" value="1"/>
</dbReference>
<dbReference type="GO" id="GO:0000175">
    <property type="term" value="F:3'-5'-RNA exonuclease activity"/>
    <property type="evidence" value="ECO:0007669"/>
    <property type="project" value="TreeGrafter"/>
</dbReference>
<name>A0A1G9SE67_9BACT</name>
<dbReference type="Pfam" id="PF03372">
    <property type="entry name" value="Exo_endo_phos"/>
    <property type="match status" value="1"/>
</dbReference>
<dbReference type="SUPFAM" id="SSF56219">
    <property type="entry name" value="DNase I-like"/>
    <property type="match status" value="1"/>
</dbReference>
<dbReference type="OrthoDB" id="9793162at2"/>
<organism evidence="3 4">
    <name type="scientific">Catalinimonas alkaloidigena</name>
    <dbReference type="NCBI Taxonomy" id="1075417"/>
    <lineage>
        <taxon>Bacteria</taxon>
        <taxon>Pseudomonadati</taxon>
        <taxon>Bacteroidota</taxon>
        <taxon>Cytophagia</taxon>
        <taxon>Cytophagales</taxon>
        <taxon>Catalimonadaceae</taxon>
        <taxon>Catalinimonas</taxon>
    </lineage>
</organism>
<keyword evidence="3" id="KW-0378">Hydrolase</keyword>
<feature type="chain" id="PRO_5011609579" evidence="1">
    <location>
        <begin position="23"/>
        <end position="279"/>
    </location>
</feature>
<evidence type="ECO:0000313" key="4">
    <source>
        <dbReference type="Proteomes" id="UP000198510"/>
    </source>
</evidence>
<feature type="domain" description="Endonuclease/exonuclease/phosphatase" evidence="2">
    <location>
        <begin position="28"/>
        <end position="270"/>
    </location>
</feature>
<gene>
    <name evidence="3" type="ORF">SAMN05421823_112132</name>
</gene>
<keyword evidence="3" id="KW-0540">Nuclease</keyword>
<dbReference type="PANTHER" id="PTHR12121">
    <property type="entry name" value="CARBON CATABOLITE REPRESSOR PROTEIN 4"/>
    <property type="match status" value="1"/>
</dbReference>
<evidence type="ECO:0000256" key="1">
    <source>
        <dbReference type="SAM" id="SignalP"/>
    </source>
</evidence>
<dbReference type="EMBL" id="FNFO01000012">
    <property type="protein sequence ID" value="SDM33763.1"/>
    <property type="molecule type" value="Genomic_DNA"/>
</dbReference>
<dbReference type="Proteomes" id="UP000198510">
    <property type="component" value="Unassembled WGS sequence"/>
</dbReference>
<feature type="signal peptide" evidence="1">
    <location>
        <begin position="1"/>
        <end position="22"/>
    </location>
</feature>
<sequence>MSRTFLFPFVLMSLLTLSSLCSQDLRVATYNIRYDAASDTLDRWSKRHPFVAQLVQFHDFDIFGVQEALHHQMQDLSGKLPGYAFIGVGRDDGKQKGEYSAIFYKKDRFEVLKQSTFWLAETTDKPVKGWDAALPRICTWGQFRDKATGKTFYFFNTHFDHVGVEARKNSAKLIVRKIKEIAGNAPVVLTGDLNLGQDSDAYKIFRDSPELHDTHDTAQRVYDNNGSFNGFGYRPIDDQRIDHVFVSDQFQVATYGLLTDTYYGRYPSDHFPVMAVLRY</sequence>
<dbReference type="STRING" id="1075417.SAMN05421823_112132"/>
<evidence type="ECO:0000259" key="2">
    <source>
        <dbReference type="Pfam" id="PF03372"/>
    </source>
</evidence>
<dbReference type="InterPro" id="IPR036691">
    <property type="entry name" value="Endo/exonu/phosph_ase_sf"/>
</dbReference>
<accession>A0A1G9SE67</accession>
<dbReference type="GO" id="GO:0004519">
    <property type="term" value="F:endonuclease activity"/>
    <property type="evidence" value="ECO:0007669"/>
    <property type="project" value="UniProtKB-KW"/>
</dbReference>
<keyword evidence="4" id="KW-1185">Reference proteome</keyword>
<dbReference type="InterPro" id="IPR050410">
    <property type="entry name" value="CCR4/nocturin_mRNA_transcr"/>
</dbReference>
<dbReference type="Gene3D" id="3.60.10.10">
    <property type="entry name" value="Endonuclease/exonuclease/phosphatase"/>
    <property type="match status" value="1"/>
</dbReference>
<dbReference type="AlphaFoldDB" id="A0A1G9SE67"/>
<keyword evidence="3" id="KW-0255">Endonuclease</keyword>
<keyword evidence="3" id="KW-0269">Exonuclease</keyword>
<evidence type="ECO:0000313" key="3">
    <source>
        <dbReference type="EMBL" id="SDM33763.1"/>
    </source>
</evidence>
<protein>
    <submittedName>
        <fullName evidence="3">Metal-dependent hydrolase, endonuclease/exonuclease/phosphatase family</fullName>
    </submittedName>
</protein>